<evidence type="ECO:0000313" key="10">
    <source>
        <dbReference type="EMBL" id="KAG5672543.1"/>
    </source>
</evidence>
<dbReference type="GO" id="GO:0048029">
    <property type="term" value="F:monosaccharide binding"/>
    <property type="evidence" value="ECO:0007669"/>
    <property type="project" value="TreeGrafter"/>
</dbReference>
<dbReference type="GO" id="GO:0051156">
    <property type="term" value="P:glucose 6-phosphate metabolic process"/>
    <property type="evidence" value="ECO:0007669"/>
    <property type="project" value="TreeGrafter"/>
</dbReference>
<dbReference type="GO" id="GO:0097367">
    <property type="term" value="F:carbohydrate derivative binding"/>
    <property type="evidence" value="ECO:0007669"/>
    <property type="project" value="InterPro"/>
</dbReference>
<protein>
    <recommendedName>
        <fullName evidence="4 9">Glucose-6-phosphate isomerase</fullName>
        <ecNumber evidence="3 9">5.3.1.9</ecNumber>
    </recommendedName>
</protein>
<accession>A0A9J6BRV4</accession>
<dbReference type="EC" id="5.3.1.9" evidence="3 9"/>
<comment type="caution">
    <text evidence="10">The sequence shown here is derived from an EMBL/GenBank/DDBJ whole genome shotgun (WGS) entry which is preliminary data.</text>
</comment>
<dbReference type="PROSITE" id="PS51463">
    <property type="entry name" value="P_GLUCOSE_ISOMERASE_3"/>
    <property type="match status" value="1"/>
</dbReference>
<dbReference type="Proteomes" id="UP001107558">
    <property type="component" value="Chromosome 3"/>
</dbReference>
<dbReference type="InterPro" id="IPR046348">
    <property type="entry name" value="SIS_dom_sf"/>
</dbReference>
<dbReference type="InterPro" id="IPR018189">
    <property type="entry name" value="Phosphoglucose_isomerase_CS"/>
</dbReference>
<organism evidence="10 11">
    <name type="scientific">Polypedilum vanderplanki</name>
    <name type="common">Sleeping chironomid midge</name>
    <dbReference type="NCBI Taxonomy" id="319348"/>
    <lineage>
        <taxon>Eukaryota</taxon>
        <taxon>Metazoa</taxon>
        <taxon>Ecdysozoa</taxon>
        <taxon>Arthropoda</taxon>
        <taxon>Hexapoda</taxon>
        <taxon>Insecta</taxon>
        <taxon>Pterygota</taxon>
        <taxon>Neoptera</taxon>
        <taxon>Endopterygota</taxon>
        <taxon>Diptera</taxon>
        <taxon>Nematocera</taxon>
        <taxon>Chironomoidea</taxon>
        <taxon>Chironomidae</taxon>
        <taxon>Chironominae</taxon>
        <taxon>Polypedilum</taxon>
        <taxon>Polypedilum</taxon>
    </lineage>
</organism>
<dbReference type="InterPro" id="IPR035476">
    <property type="entry name" value="SIS_PGI_1"/>
</dbReference>
<evidence type="ECO:0000256" key="5">
    <source>
        <dbReference type="ARBA" id="ARBA00022432"/>
    </source>
</evidence>
<dbReference type="InterPro" id="IPR001672">
    <property type="entry name" value="G6P_Isomerase"/>
</dbReference>
<dbReference type="PANTHER" id="PTHR11469:SF1">
    <property type="entry name" value="GLUCOSE-6-PHOSPHATE ISOMERASE"/>
    <property type="match status" value="1"/>
</dbReference>
<dbReference type="CDD" id="cd05016">
    <property type="entry name" value="SIS_PGI_2"/>
    <property type="match status" value="1"/>
</dbReference>
<name>A0A9J6BRV4_POLVA</name>
<dbReference type="PROSITE" id="PS00174">
    <property type="entry name" value="P_GLUCOSE_ISOMERASE_2"/>
    <property type="match status" value="1"/>
</dbReference>
<evidence type="ECO:0000256" key="6">
    <source>
        <dbReference type="ARBA" id="ARBA00023152"/>
    </source>
</evidence>
<dbReference type="HAMAP" id="MF_00473">
    <property type="entry name" value="G6P_isomerase"/>
    <property type="match status" value="1"/>
</dbReference>
<dbReference type="InterPro" id="IPR023096">
    <property type="entry name" value="G6P_Isomerase_C"/>
</dbReference>
<comment type="similarity">
    <text evidence="2 9">Belongs to the GPI family.</text>
</comment>
<evidence type="ECO:0000256" key="1">
    <source>
        <dbReference type="ARBA" id="ARBA00004926"/>
    </source>
</evidence>
<dbReference type="GO" id="GO:0006096">
    <property type="term" value="P:glycolytic process"/>
    <property type="evidence" value="ECO:0007669"/>
    <property type="project" value="UniProtKB-KW"/>
</dbReference>
<keyword evidence="11" id="KW-1185">Reference proteome</keyword>
<dbReference type="PANTHER" id="PTHR11469">
    <property type="entry name" value="GLUCOSE-6-PHOSPHATE ISOMERASE"/>
    <property type="match status" value="1"/>
</dbReference>
<sequence>MSYNVGIEETLLTAMLDKFLKSIKPKMSKPLLTTDPVYQKLQQYYNENGAKINIKQLFDSDPKRFDKFSLTLKTPNDGDILLDYSKNRITDDVWKLLLQLAESRGLQQARTQMFSGEHINITEDRAVLHTALRNKSGKPVLVDGKDVMPEINAVLEHMKEFTNQVVSGEWKGYTGKKITDVVNIGIGGSDLGPLMVTEALKPYSTGLKMHFVSNIDGTHLAETLKKISAETTLFIIASKTFTTQETITNATSAKTWFLDVAKDPSAVAKHFVALSTNEEKATAFGIDAKNMFAFWDFVGGRYSLWSAIGLSISLSIGFENFVKLQEGAFFIDQHFQTAPLEQNAPVILALLGIWYSNFYGAETTALLPYDQYLHRFAAYFQQGDMESNGKGVTKSGKHVDYNTGPIVWGEPGTNGQHAFYQLIHQGTRLIPCDFIAPAQTQNPIAGGIHHKLILANFLAQTEALMCGKTEQQVRAELEKAGMKGEKLENLVPHKIFTGNRPTNSIVVKKVTPFTLGALIAMYEHKIFTQGIIWDVNSFDQWGVELGKALAKAIEGDLANNDKVSSHDASTNGLINFIKSSW</sequence>
<dbReference type="Gene3D" id="1.10.1390.10">
    <property type="match status" value="1"/>
</dbReference>
<dbReference type="OrthoDB" id="5831190at2759"/>
<keyword evidence="7 9" id="KW-0413">Isomerase</keyword>
<evidence type="ECO:0000256" key="8">
    <source>
        <dbReference type="ARBA" id="ARBA00029321"/>
    </source>
</evidence>
<dbReference type="SUPFAM" id="SSF53697">
    <property type="entry name" value="SIS domain"/>
    <property type="match status" value="1"/>
</dbReference>
<gene>
    <name evidence="10" type="ORF">PVAND_002664</name>
</gene>
<reference evidence="10" key="1">
    <citation type="submission" date="2021-03" db="EMBL/GenBank/DDBJ databases">
        <title>Chromosome level genome of the anhydrobiotic midge Polypedilum vanderplanki.</title>
        <authorList>
            <person name="Yoshida Y."/>
            <person name="Kikawada T."/>
            <person name="Gusev O."/>
        </authorList>
    </citation>
    <scope>NUCLEOTIDE SEQUENCE</scope>
    <source>
        <strain evidence="10">NIAS01</strain>
        <tissue evidence="10">Whole body or cell culture</tissue>
    </source>
</reference>
<dbReference type="InterPro" id="IPR035482">
    <property type="entry name" value="SIS_PGI_2"/>
</dbReference>
<dbReference type="CDD" id="cd05015">
    <property type="entry name" value="SIS_PGI_1"/>
    <property type="match status" value="1"/>
</dbReference>
<dbReference type="GO" id="GO:0006094">
    <property type="term" value="P:gluconeogenesis"/>
    <property type="evidence" value="ECO:0007669"/>
    <property type="project" value="UniProtKB-KW"/>
</dbReference>
<evidence type="ECO:0000256" key="4">
    <source>
        <dbReference type="ARBA" id="ARBA00018388"/>
    </source>
</evidence>
<dbReference type="NCBIfam" id="NF001211">
    <property type="entry name" value="PRK00179.1"/>
    <property type="match status" value="1"/>
</dbReference>
<evidence type="ECO:0000256" key="2">
    <source>
        <dbReference type="ARBA" id="ARBA00006604"/>
    </source>
</evidence>
<dbReference type="FunFam" id="3.40.50.10490:FF:000004">
    <property type="entry name" value="Glucose-6-phosphate isomerase"/>
    <property type="match status" value="1"/>
</dbReference>
<dbReference type="GO" id="GO:0004347">
    <property type="term" value="F:glucose-6-phosphate isomerase activity"/>
    <property type="evidence" value="ECO:0007669"/>
    <property type="project" value="UniProtKB-EC"/>
</dbReference>
<keyword evidence="5 9" id="KW-0312">Gluconeogenesis</keyword>
<keyword evidence="6 9" id="KW-0324">Glycolysis</keyword>
<dbReference type="FunFam" id="1.10.1390.10:FF:000001">
    <property type="entry name" value="Glucose-6-phosphate isomerase"/>
    <property type="match status" value="1"/>
</dbReference>
<comment type="pathway">
    <text evidence="1 9">Carbohydrate degradation; glycolysis; D-glyceraldehyde 3-phosphate and glycerone phosphate from D-glucose: step 2/4.</text>
</comment>
<evidence type="ECO:0000256" key="9">
    <source>
        <dbReference type="RuleBase" id="RU000612"/>
    </source>
</evidence>
<dbReference type="Gene3D" id="3.40.50.10490">
    <property type="entry name" value="Glucose-6-phosphate isomerase like protein, domain 1"/>
    <property type="match status" value="2"/>
</dbReference>
<dbReference type="PROSITE" id="PS00765">
    <property type="entry name" value="P_GLUCOSE_ISOMERASE_1"/>
    <property type="match status" value="1"/>
</dbReference>
<evidence type="ECO:0000256" key="7">
    <source>
        <dbReference type="ARBA" id="ARBA00023235"/>
    </source>
</evidence>
<proteinExistence type="inferred from homology"/>
<dbReference type="GO" id="GO:0005829">
    <property type="term" value="C:cytosol"/>
    <property type="evidence" value="ECO:0007669"/>
    <property type="project" value="TreeGrafter"/>
</dbReference>
<evidence type="ECO:0000313" key="11">
    <source>
        <dbReference type="Proteomes" id="UP001107558"/>
    </source>
</evidence>
<dbReference type="PRINTS" id="PR00662">
    <property type="entry name" value="G6PISOMERASE"/>
</dbReference>
<dbReference type="EMBL" id="JADBJN010000003">
    <property type="protein sequence ID" value="KAG5672543.1"/>
    <property type="molecule type" value="Genomic_DNA"/>
</dbReference>
<comment type="catalytic activity">
    <reaction evidence="8 9">
        <text>alpha-D-glucose 6-phosphate = beta-D-fructose 6-phosphate</text>
        <dbReference type="Rhea" id="RHEA:11816"/>
        <dbReference type="ChEBI" id="CHEBI:57634"/>
        <dbReference type="ChEBI" id="CHEBI:58225"/>
        <dbReference type="EC" id="5.3.1.9"/>
    </reaction>
</comment>
<dbReference type="Pfam" id="PF00342">
    <property type="entry name" value="PGI"/>
    <property type="match status" value="1"/>
</dbReference>
<dbReference type="AlphaFoldDB" id="A0A9J6BRV4"/>
<evidence type="ECO:0000256" key="3">
    <source>
        <dbReference type="ARBA" id="ARBA00011952"/>
    </source>
</evidence>